<dbReference type="Pfam" id="PF00625">
    <property type="entry name" value="Guanylate_kin"/>
    <property type="match status" value="1"/>
</dbReference>
<proteinExistence type="inferred from homology"/>
<evidence type="ECO:0000313" key="8">
    <source>
        <dbReference type="EMBL" id="TNJ29157.1"/>
    </source>
</evidence>
<dbReference type="OrthoDB" id="6334211at2759"/>
<dbReference type="PANTHER" id="PTHR23117">
    <property type="entry name" value="GUANYLATE KINASE-RELATED"/>
    <property type="match status" value="1"/>
</dbReference>
<comment type="caution">
    <text evidence="8">The sequence shown here is derived from an EMBL/GenBank/DDBJ whole genome shotgun (WGS) entry which is preliminary data.</text>
</comment>
<evidence type="ECO:0000256" key="4">
    <source>
        <dbReference type="ARBA" id="ARBA00022741"/>
    </source>
</evidence>
<evidence type="ECO:0000259" key="7">
    <source>
        <dbReference type="PROSITE" id="PS50052"/>
    </source>
</evidence>
<dbReference type="NCBIfam" id="TIGR03263">
    <property type="entry name" value="guanyl_kin"/>
    <property type="match status" value="1"/>
</dbReference>
<dbReference type="Gene3D" id="3.40.50.300">
    <property type="entry name" value="P-loop containing nucleotide triphosphate hydrolases"/>
    <property type="match status" value="1"/>
</dbReference>
<dbReference type="InterPro" id="IPR020590">
    <property type="entry name" value="Guanylate_kinase_CS"/>
</dbReference>
<dbReference type="PROSITE" id="PS00856">
    <property type="entry name" value="GUANYLATE_KINASE_1"/>
    <property type="match status" value="1"/>
</dbReference>
<dbReference type="PROSITE" id="PS50052">
    <property type="entry name" value="GUANYLATE_KINASE_2"/>
    <property type="match status" value="1"/>
</dbReference>
<dbReference type="EC" id="2.7.4.8" evidence="2"/>
<dbReference type="GO" id="GO:0004385">
    <property type="term" value="F:GMP kinase activity"/>
    <property type="evidence" value="ECO:0007669"/>
    <property type="project" value="UniProtKB-EC"/>
</dbReference>
<keyword evidence="9" id="KW-1185">Reference proteome</keyword>
<keyword evidence="4" id="KW-0547">Nucleotide-binding</keyword>
<dbReference type="EMBL" id="VDLU01000002">
    <property type="protein sequence ID" value="TNJ29157.1"/>
    <property type="molecule type" value="Genomic_DNA"/>
</dbReference>
<dbReference type="GO" id="GO:0005524">
    <property type="term" value="F:ATP binding"/>
    <property type="evidence" value="ECO:0007669"/>
    <property type="project" value="UniProtKB-KW"/>
</dbReference>
<comment type="similarity">
    <text evidence="1">Belongs to the guanylate kinase family.</text>
</comment>
<feature type="domain" description="Guanylate kinase-like" evidence="7">
    <location>
        <begin position="8"/>
        <end position="197"/>
    </location>
</feature>
<dbReference type="InterPro" id="IPR017665">
    <property type="entry name" value="Guanylate_kinase"/>
</dbReference>
<dbReference type="InterPro" id="IPR027417">
    <property type="entry name" value="P-loop_NTPase"/>
</dbReference>
<dbReference type="VEuPathDB" id="GiardiaDB:GMRT_15800"/>
<dbReference type="GO" id="GO:0005829">
    <property type="term" value="C:cytosol"/>
    <property type="evidence" value="ECO:0007669"/>
    <property type="project" value="TreeGrafter"/>
</dbReference>
<keyword evidence="6" id="KW-0067">ATP-binding</keyword>
<dbReference type="SUPFAM" id="SSF52540">
    <property type="entry name" value="P-loop containing nucleoside triphosphate hydrolases"/>
    <property type="match status" value="1"/>
</dbReference>
<dbReference type="CDD" id="cd00071">
    <property type="entry name" value="GMPK"/>
    <property type="match status" value="1"/>
</dbReference>
<evidence type="ECO:0000256" key="1">
    <source>
        <dbReference type="ARBA" id="ARBA00005790"/>
    </source>
</evidence>
<dbReference type="InterPro" id="IPR008145">
    <property type="entry name" value="GK/Ca_channel_bsu"/>
</dbReference>
<organism evidence="8 9">
    <name type="scientific">Giardia muris</name>
    <dbReference type="NCBI Taxonomy" id="5742"/>
    <lineage>
        <taxon>Eukaryota</taxon>
        <taxon>Metamonada</taxon>
        <taxon>Diplomonadida</taxon>
        <taxon>Hexamitidae</taxon>
        <taxon>Giardiinae</taxon>
        <taxon>Giardia</taxon>
    </lineage>
</organism>
<evidence type="ECO:0000256" key="6">
    <source>
        <dbReference type="ARBA" id="ARBA00022840"/>
    </source>
</evidence>
<dbReference type="AlphaFoldDB" id="A0A4Z1T7N4"/>
<name>A0A4Z1T7N4_GIAMU</name>
<gene>
    <name evidence="8" type="ORF">GMRT_15800</name>
</gene>
<evidence type="ECO:0000256" key="2">
    <source>
        <dbReference type="ARBA" id="ARBA00012961"/>
    </source>
</evidence>
<evidence type="ECO:0000313" key="9">
    <source>
        <dbReference type="Proteomes" id="UP000315496"/>
    </source>
</evidence>
<protein>
    <recommendedName>
        <fullName evidence="2">guanylate kinase</fullName>
        <ecNumber evidence="2">2.7.4.8</ecNumber>
    </recommendedName>
</protein>
<accession>A0A4Z1T7N4</accession>
<evidence type="ECO:0000256" key="3">
    <source>
        <dbReference type="ARBA" id="ARBA00022679"/>
    </source>
</evidence>
<keyword evidence="5 8" id="KW-0418">Kinase</keyword>
<dbReference type="InterPro" id="IPR008144">
    <property type="entry name" value="Guanylate_kin-like_dom"/>
</dbReference>
<dbReference type="SMART" id="SM00072">
    <property type="entry name" value="GuKc"/>
    <property type="match status" value="1"/>
</dbReference>
<evidence type="ECO:0000256" key="5">
    <source>
        <dbReference type="ARBA" id="ARBA00022777"/>
    </source>
</evidence>
<keyword evidence="3" id="KW-0808">Transferase</keyword>
<sequence length="210" mass="23848">MVLFAGPNRIIVLNGPSGSGKSTLFKSVTEKPCFRGHFGFSVSHTTRPPRKDERDGIDYHYVTREEFLALQAEGGFLETAETFTNLYGTSYEAINDVLQHKHCILDIDYKGSLQLKQTLSKEMGIHALFVFISPPSRAILEQRLRDRKTESEEQLELRLATAGEELTFFETNPGFYDVHIVNDNLETASTELEHAIRKFLCQKFTPPSPY</sequence>
<dbReference type="Proteomes" id="UP000315496">
    <property type="component" value="Chromosome 2"/>
</dbReference>
<reference evidence="8 9" key="1">
    <citation type="submission" date="2019-05" db="EMBL/GenBank/DDBJ databases">
        <title>The compact genome of Giardia muris reveals important steps in the evolution of intestinal protozoan parasites.</title>
        <authorList>
            <person name="Xu F."/>
            <person name="Jimenez-Gonzalez A."/>
            <person name="Einarsson E."/>
            <person name="Astvaldsson A."/>
            <person name="Peirasmaki D."/>
            <person name="Eckmann L."/>
            <person name="Andersson J.O."/>
            <person name="Svard S.G."/>
            <person name="Jerlstrom-Hultqvist J."/>
        </authorList>
    </citation>
    <scope>NUCLEOTIDE SEQUENCE [LARGE SCALE GENOMIC DNA]</scope>
    <source>
        <strain evidence="8 9">Roberts-Thomson</strain>
    </source>
</reference>
<dbReference type="PANTHER" id="PTHR23117:SF13">
    <property type="entry name" value="GUANYLATE KINASE"/>
    <property type="match status" value="1"/>
</dbReference>